<keyword evidence="3" id="KW-0175">Coiled coil</keyword>
<dbReference type="SUPFAM" id="SSF52540">
    <property type="entry name" value="P-loop containing nucleoside triphosphate hydrolases"/>
    <property type="match status" value="2"/>
</dbReference>
<feature type="domain" description="ABC transporter" evidence="4">
    <location>
        <begin position="331"/>
        <end position="544"/>
    </location>
</feature>
<dbReference type="InterPro" id="IPR032781">
    <property type="entry name" value="ABC_tran_Xtn"/>
</dbReference>
<keyword evidence="6" id="KW-1185">Reference proteome</keyword>
<dbReference type="Proteomes" id="UP001595916">
    <property type="component" value="Unassembled WGS sequence"/>
</dbReference>
<dbReference type="PROSITE" id="PS00211">
    <property type="entry name" value="ABC_TRANSPORTER_1"/>
    <property type="match status" value="2"/>
</dbReference>
<keyword evidence="1" id="KW-0547">Nucleotide-binding</keyword>
<dbReference type="GO" id="GO:0005524">
    <property type="term" value="F:ATP binding"/>
    <property type="evidence" value="ECO:0007669"/>
    <property type="project" value="UniProtKB-KW"/>
</dbReference>
<evidence type="ECO:0000256" key="2">
    <source>
        <dbReference type="ARBA" id="ARBA00022840"/>
    </source>
</evidence>
<dbReference type="Pfam" id="PF12848">
    <property type="entry name" value="ABC_tran_Xtn"/>
    <property type="match status" value="1"/>
</dbReference>
<protein>
    <submittedName>
        <fullName evidence="5">ABC-F family ATP-binding cassette domain-containing protein</fullName>
    </submittedName>
</protein>
<dbReference type="PROSITE" id="PS50893">
    <property type="entry name" value="ABC_TRANSPORTER_2"/>
    <property type="match status" value="2"/>
</dbReference>
<dbReference type="InterPro" id="IPR003593">
    <property type="entry name" value="AAA+_ATPase"/>
</dbReference>
<dbReference type="InterPro" id="IPR017871">
    <property type="entry name" value="ABC_transporter-like_CS"/>
</dbReference>
<evidence type="ECO:0000256" key="1">
    <source>
        <dbReference type="ARBA" id="ARBA00022741"/>
    </source>
</evidence>
<comment type="caution">
    <text evidence="5">The sequence shown here is derived from an EMBL/GenBank/DDBJ whole genome shotgun (WGS) entry which is preliminary data.</text>
</comment>
<dbReference type="InterPro" id="IPR003439">
    <property type="entry name" value="ABC_transporter-like_ATP-bd"/>
</dbReference>
<name>A0ABV9QLG5_9FIRM</name>
<dbReference type="PANTHER" id="PTHR42855">
    <property type="entry name" value="ABC TRANSPORTER ATP-BINDING SUBUNIT"/>
    <property type="match status" value="1"/>
</dbReference>
<dbReference type="RefSeq" id="WP_379788817.1">
    <property type="nucleotide sequence ID" value="NZ_JBHSHL010000042.1"/>
</dbReference>
<dbReference type="Pfam" id="PF00005">
    <property type="entry name" value="ABC_tran"/>
    <property type="match status" value="2"/>
</dbReference>
<dbReference type="EMBL" id="JBHSHL010000042">
    <property type="protein sequence ID" value="MFC4805272.1"/>
    <property type="molecule type" value="Genomic_DNA"/>
</dbReference>
<sequence>MITLALNNISKSYGVDTIIKDITFSLNEYEKVGLVGINGAGKSTLFKIIAGELSPDTGNVFLSKDTGIGYLEQNISIRSDNTLYEEVLDVFHDVMLLERELRTLEQKIAKNSENSTLLDSLMKQYSQKSEEFSLMNGYSYNSEAKGILIGLGFSEEEMNKKVNTLSGGEMTRLMLSKLLLKKPNLLLLDEPTNHLDMNSVQWLEVYLKLYKGNVIVISHDRYFLDQLIGRTLEIRDKTLFDYRGNYSYYLEKKDLDEEVALKNYKDNQAELKRQRDIIRQLRAFGREKQIKRARSREKLLAKMERIDKPRSMEQQARISFSPSVQSGYEVMHARGLQKSYGNRHLFSNVCIDIYRGEKVALIGPNGSGKTTLFQILLGGETSDSGEVDYGTNVQIAYFDQTRSDLDERNTVIEEVWQSYPHLKETELRNMLAAFLFMGDDVFKLISSLSGGEKSRISLLKLMLSSSNFLFLDEPTNHLDIQSKEILEDALTAYEGTLFFISHDRYFLNKVADRILVLTENGLEEYLGNYDYYQEKLAEQKEAMDILQTREVINKTQVKQQKKKDKEKEKELRSIKKKVSNLEESIANLEERLAFLDGELCREEIYSSPTESMRVQKEKEDVSSLLEETMSSWEELLLELEQKTE</sequence>
<feature type="coiled-coil region" evidence="3">
    <location>
        <begin position="522"/>
        <end position="598"/>
    </location>
</feature>
<dbReference type="SMART" id="SM00382">
    <property type="entry name" value="AAA"/>
    <property type="match status" value="2"/>
</dbReference>
<reference evidence="6" key="1">
    <citation type="journal article" date="2019" name="Int. J. Syst. Evol. Microbiol.">
        <title>The Global Catalogue of Microorganisms (GCM) 10K type strain sequencing project: providing services to taxonomists for standard genome sequencing and annotation.</title>
        <authorList>
            <consortium name="The Broad Institute Genomics Platform"/>
            <consortium name="The Broad Institute Genome Sequencing Center for Infectious Disease"/>
            <person name="Wu L."/>
            <person name="Ma J."/>
        </authorList>
    </citation>
    <scope>NUCLEOTIDE SEQUENCE [LARGE SCALE GENOMIC DNA]</scope>
    <source>
        <strain evidence="6">CCUG 46385</strain>
    </source>
</reference>
<gene>
    <name evidence="5" type="ORF">ACFO4R_09280</name>
</gene>
<dbReference type="Pfam" id="PF16326">
    <property type="entry name" value="ABC_tran_CTD"/>
    <property type="match status" value="1"/>
</dbReference>
<evidence type="ECO:0000313" key="5">
    <source>
        <dbReference type="EMBL" id="MFC4805272.1"/>
    </source>
</evidence>
<dbReference type="PANTHER" id="PTHR42855:SF2">
    <property type="entry name" value="DRUG RESISTANCE ABC TRANSPORTER,ATP-BINDING PROTEIN"/>
    <property type="match status" value="1"/>
</dbReference>
<dbReference type="InterPro" id="IPR032524">
    <property type="entry name" value="ABC_tran_C"/>
</dbReference>
<accession>A0ABV9QLG5</accession>
<proteinExistence type="predicted"/>
<dbReference type="Gene3D" id="3.40.50.300">
    <property type="entry name" value="P-loop containing nucleotide triphosphate hydrolases"/>
    <property type="match status" value="2"/>
</dbReference>
<evidence type="ECO:0000256" key="3">
    <source>
        <dbReference type="SAM" id="Coils"/>
    </source>
</evidence>
<organism evidence="5 6">
    <name type="scientific">Filifactor villosus</name>
    <dbReference type="NCBI Taxonomy" id="29374"/>
    <lineage>
        <taxon>Bacteria</taxon>
        <taxon>Bacillati</taxon>
        <taxon>Bacillota</taxon>
        <taxon>Clostridia</taxon>
        <taxon>Peptostreptococcales</taxon>
        <taxon>Filifactoraceae</taxon>
        <taxon>Filifactor</taxon>
    </lineage>
</organism>
<evidence type="ECO:0000313" key="6">
    <source>
        <dbReference type="Proteomes" id="UP001595916"/>
    </source>
</evidence>
<feature type="domain" description="ABC transporter" evidence="4">
    <location>
        <begin position="4"/>
        <end position="268"/>
    </location>
</feature>
<dbReference type="InterPro" id="IPR027417">
    <property type="entry name" value="P-loop_NTPase"/>
</dbReference>
<evidence type="ECO:0000259" key="4">
    <source>
        <dbReference type="PROSITE" id="PS50893"/>
    </source>
</evidence>
<keyword evidence="2 5" id="KW-0067">ATP-binding</keyword>
<dbReference type="CDD" id="cd03221">
    <property type="entry name" value="ABCF_EF-3"/>
    <property type="match status" value="2"/>
</dbReference>
<dbReference type="InterPro" id="IPR051309">
    <property type="entry name" value="ABCF_ATPase"/>
</dbReference>